<dbReference type="PANTHER" id="PTHR43433">
    <property type="entry name" value="HYDROLASE, ALPHA/BETA FOLD FAMILY PROTEIN"/>
    <property type="match status" value="1"/>
</dbReference>
<dbReference type="EMBL" id="ML977320">
    <property type="protein sequence ID" value="KAF2116695.1"/>
    <property type="molecule type" value="Genomic_DNA"/>
</dbReference>
<dbReference type="PANTHER" id="PTHR43433:SF5">
    <property type="entry name" value="AB HYDROLASE-1 DOMAIN-CONTAINING PROTEIN"/>
    <property type="match status" value="1"/>
</dbReference>
<protein>
    <submittedName>
        <fullName evidence="2">Alpha/Beta hydrolase protein</fullName>
    </submittedName>
</protein>
<dbReference type="InterPro" id="IPR050471">
    <property type="entry name" value="AB_hydrolase"/>
</dbReference>
<proteinExistence type="predicted"/>
<organism evidence="2 3">
    <name type="scientific">Lophiotrema nucula</name>
    <dbReference type="NCBI Taxonomy" id="690887"/>
    <lineage>
        <taxon>Eukaryota</taxon>
        <taxon>Fungi</taxon>
        <taxon>Dikarya</taxon>
        <taxon>Ascomycota</taxon>
        <taxon>Pezizomycotina</taxon>
        <taxon>Dothideomycetes</taxon>
        <taxon>Pleosporomycetidae</taxon>
        <taxon>Pleosporales</taxon>
        <taxon>Lophiotremataceae</taxon>
        <taxon>Lophiotrema</taxon>
    </lineage>
</organism>
<dbReference type="InterPro" id="IPR000073">
    <property type="entry name" value="AB_hydrolase_1"/>
</dbReference>
<evidence type="ECO:0000259" key="1">
    <source>
        <dbReference type="Pfam" id="PF00561"/>
    </source>
</evidence>
<dbReference type="Proteomes" id="UP000799770">
    <property type="component" value="Unassembled WGS sequence"/>
</dbReference>
<name>A0A6A5ZBT1_9PLEO</name>
<dbReference type="Gene3D" id="3.40.50.1820">
    <property type="entry name" value="alpha/beta hydrolase"/>
    <property type="match status" value="1"/>
</dbReference>
<evidence type="ECO:0000313" key="2">
    <source>
        <dbReference type="EMBL" id="KAF2116695.1"/>
    </source>
</evidence>
<feature type="domain" description="AB hydrolase-1" evidence="1">
    <location>
        <begin position="40"/>
        <end position="301"/>
    </location>
</feature>
<dbReference type="SUPFAM" id="SSF53474">
    <property type="entry name" value="alpha/beta-Hydrolases"/>
    <property type="match status" value="1"/>
</dbReference>
<dbReference type="OrthoDB" id="8119704at2759"/>
<dbReference type="AlphaFoldDB" id="A0A6A5ZBT1"/>
<gene>
    <name evidence="2" type="ORF">BDV96DRAFT_598559</name>
</gene>
<dbReference type="Pfam" id="PF00561">
    <property type="entry name" value="Abhydrolase_1"/>
    <property type="match status" value="1"/>
</dbReference>
<sequence>MATYQNASTQYLTNPHLPSTVYAYRLLGPLSSPKTPDNEPPLLFLPHFRGTMDLIDPLLINSLARTRRVLLIDYGGVGKSRGEVARTAGGVAAQILSFLRLADFHVVDLLGFSVGSRIAQLVALNAEASGTGVRVRKLIVAGGTANPTPSNGIVGPSPERDELVPKLAAAPMLPFESFHTLFFSPDEVGRKACLKWWARLKERNEQTSGEKISPWVDEGYTSWDDAKAIHAQASQLSTFDTADTSVGNEGSFDRLKEWEGPVLVANGSDDFMVPTINSFTTAQQLKKGKLIIYPNSGHGFLYQYAEEFAADVEYFLTHAE</sequence>
<accession>A0A6A5ZBT1</accession>
<evidence type="ECO:0000313" key="3">
    <source>
        <dbReference type="Proteomes" id="UP000799770"/>
    </source>
</evidence>
<dbReference type="GO" id="GO:0016787">
    <property type="term" value="F:hydrolase activity"/>
    <property type="evidence" value="ECO:0007669"/>
    <property type="project" value="UniProtKB-KW"/>
</dbReference>
<reference evidence="2" key="1">
    <citation type="journal article" date="2020" name="Stud. Mycol.">
        <title>101 Dothideomycetes genomes: a test case for predicting lifestyles and emergence of pathogens.</title>
        <authorList>
            <person name="Haridas S."/>
            <person name="Albert R."/>
            <person name="Binder M."/>
            <person name="Bloem J."/>
            <person name="Labutti K."/>
            <person name="Salamov A."/>
            <person name="Andreopoulos B."/>
            <person name="Baker S."/>
            <person name="Barry K."/>
            <person name="Bills G."/>
            <person name="Bluhm B."/>
            <person name="Cannon C."/>
            <person name="Castanera R."/>
            <person name="Culley D."/>
            <person name="Daum C."/>
            <person name="Ezra D."/>
            <person name="Gonzalez J."/>
            <person name="Henrissat B."/>
            <person name="Kuo A."/>
            <person name="Liang C."/>
            <person name="Lipzen A."/>
            <person name="Lutzoni F."/>
            <person name="Magnuson J."/>
            <person name="Mondo S."/>
            <person name="Nolan M."/>
            <person name="Ohm R."/>
            <person name="Pangilinan J."/>
            <person name="Park H.-J."/>
            <person name="Ramirez L."/>
            <person name="Alfaro M."/>
            <person name="Sun H."/>
            <person name="Tritt A."/>
            <person name="Yoshinaga Y."/>
            <person name="Zwiers L.-H."/>
            <person name="Turgeon B."/>
            <person name="Goodwin S."/>
            <person name="Spatafora J."/>
            <person name="Crous P."/>
            <person name="Grigoriev I."/>
        </authorList>
    </citation>
    <scope>NUCLEOTIDE SEQUENCE</scope>
    <source>
        <strain evidence="2">CBS 627.86</strain>
    </source>
</reference>
<keyword evidence="3" id="KW-1185">Reference proteome</keyword>
<dbReference type="InterPro" id="IPR029058">
    <property type="entry name" value="AB_hydrolase_fold"/>
</dbReference>
<keyword evidence="2" id="KW-0378">Hydrolase</keyword>